<accession>A0A8J3SNH4</accession>
<dbReference type="Gene3D" id="3.40.50.1820">
    <property type="entry name" value="alpha/beta hydrolase"/>
    <property type="match status" value="1"/>
</dbReference>
<evidence type="ECO:0000259" key="1">
    <source>
        <dbReference type="Pfam" id="PF01370"/>
    </source>
</evidence>
<dbReference type="PRINTS" id="PR00111">
    <property type="entry name" value="ABHYDROLASE"/>
</dbReference>
<dbReference type="PANTHER" id="PTHR43798">
    <property type="entry name" value="MONOACYLGLYCEROL LIPASE"/>
    <property type="match status" value="1"/>
</dbReference>
<dbReference type="SUPFAM" id="SSF53474">
    <property type="entry name" value="alpha/beta-Hydrolases"/>
    <property type="match status" value="1"/>
</dbReference>
<proteinExistence type="predicted"/>
<dbReference type="InterPro" id="IPR000073">
    <property type="entry name" value="AB_hydrolase_1"/>
</dbReference>
<organism evidence="3 4">
    <name type="scientific">Planobispora siamensis</name>
    <dbReference type="NCBI Taxonomy" id="936338"/>
    <lineage>
        <taxon>Bacteria</taxon>
        <taxon>Bacillati</taxon>
        <taxon>Actinomycetota</taxon>
        <taxon>Actinomycetes</taxon>
        <taxon>Streptosporangiales</taxon>
        <taxon>Streptosporangiaceae</taxon>
        <taxon>Planobispora</taxon>
    </lineage>
</organism>
<evidence type="ECO:0000259" key="2">
    <source>
        <dbReference type="Pfam" id="PF12697"/>
    </source>
</evidence>
<dbReference type="RefSeq" id="WP_204068490.1">
    <property type="nucleotide sequence ID" value="NZ_BOOJ01000065.1"/>
</dbReference>
<dbReference type="AlphaFoldDB" id="A0A8J3SNH4"/>
<dbReference type="SUPFAM" id="SSF51735">
    <property type="entry name" value="NAD(P)-binding Rossmann-fold domains"/>
    <property type="match status" value="1"/>
</dbReference>
<name>A0A8J3SNH4_9ACTN</name>
<sequence>MDAMVFGATGFIGRSLVAELLGRGQRVAAAVREDTLTPWLTGQGLDTGGLTVVTADITRPLTGLPPARDVYNTAARFAFGLGVDEARAVNVTGALNVLEWAAALPGLRRLVHLSGYRVSGAHPDYARLGAYEASKAEADLAVRARARELGVPLTVANPSTVIGPGQYIGLASLAEDLWNGRLPVLPGGPDVFLPIVTIGYLARFLAEIPAWPEGEDYWVLDDGTPLLPELVATLAGHMGVRAPRRTVPAGLVRRLPRRITGADPETLSFLSADRYPTASARAFAEAAGLEMPPAADALRAWADDLVATRFGAAAPWLRPYGFRDRTWVMGETRRPAHVLLHGLPMNADMWAPLAGHLPGPILAPDLPGLGRSAPIGLPGPSRPALAERSLDAWLAGLMEPVRTRPVLVAHSLACGPALRFALAHPDRVDRLVLIAPAFLQAPGPRHTRSALAAPLLRRMSAARLAAVLGVPEGPEVAGAAADLRRPGAARRVIAAMRTAFAERGATRSLLSRVDVPVEIIVGSADPLAADAGHPVTEIAGAGHYPQLTHPVRVARRLGPLSGPAGPA</sequence>
<dbReference type="InterPro" id="IPR029058">
    <property type="entry name" value="AB_hydrolase_fold"/>
</dbReference>
<dbReference type="Pfam" id="PF01370">
    <property type="entry name" value="Epimerase"/>
    <property type="match status" value="1"/>
</dbReference>
<dbReference type="Gene3D" id="3.40.50.720">
    <property type="entry name" value="NAD(P)-binding Rossmann-like Domain"/>
    <property type="match status" value="1"/>
</dbReference>
<protein>
    <submittedName>
        <fullName evidence="3">Bifunctional protein</fullName>
    </submittedName>
</protein>
<keyword evidence="4" id="KW-1185">Reference proteome</keyword>
<comment type="caution">
    <text evidence="3">The sequence shown here is derived from an EMBL/GenBank/DDBJ whole genome shotgun (WGS) entry which is preliminary data.</text>
</comment>
<dbReference type="EMBL" id="BOOJ01000065">
    <property type="protein sequence ID" value="GIH96449.1"/>
    <property type="molecule type" value="Genomic_DNA"/>
</dbReference>
<feature type="domain" description="AB hydrolase-1" evidence="2">
    <location>
        <begin position="338"/>
        <end position="555"/>
    </location>
</feature>
<feature type="domain" description="NAD-dependent epimerase/dehydratase" evidence="1">
    <location>
        <begin position="4"/>
        <end position="166"/>
    </location>
</feature>
<evidence type="ECO:0000313" key="3">
    <source>
        <dbReference type="EMBL" id="GIH96449.1"/>
    </source>
</evidence>
<gene>
    <name evidence="3" type="primary">dfrA</name>
    <name evidence="3" type="ORF">Psi01_70790</name>
</gene>
<evidence type="ECO:0000313" key="4">
    <source>
        <dbReference type="Proteomes" id="UP000619788"/>
    </source>
</evidence>
<dbReference type="InterPro" id="IPR036291">
    <property type="entry name" value="NAD(P)-bd_dom_sf"/>
</dbReference>
<dbReference type="InterPro" id="IPR001509">
    <property type="entry name" value="Epimerase_deHydtase"/>
</dbReference>
<dbReference type="Proteomes" id="UP000619788">
    <property type="component" value="Unassembled WGS sequence"/>
</dbReference>
<dbReference type="Pfam" id="PF12697">
    <property type="entry name" value="Abhydrolase_6"/>
    <property type="match status" value="1"/>
</dbReference>
<dbReference type="InterPro" id="IPR050266">
    <property type="entry name" value="AB_hydrolase_sf"/>
</dbReference>
<dbReference type="GO" id="GO:0003824">
    <property type="term" value="F:catalytic activity"/>
    <property type="evidence" value="ECO:0007669"/>
    <property type="project" value="UniProtKB-ARBA"/>
</dbReference>
<reference evidence="3 4" key="1">
    <citation type="submission" date="2021-01" db="EMBL/GenBank/DDBJ databases">
        <title>Whole genome shotgun sequence of Planobispora siamensis NBRC 107568.</title>
        <authorList>
            <person name="Komaki H."/>
            <person name="Tamura T."/>
        </authorList>
    </citation>
    <scope>NUCLEOTIDE SEQUENCE [LARGE SCALE GENOMIC DNA]</scope>
    <source>
        <strain evidence="3 4">NBRC 107568</strain>
    </source>
</reference>